<reference evidence="3" key="1">
    <citation type="submission" date="2018-06" db="EMBL/GenBank/DDBJ databases">
        <authorList>
            <person name="Zhirakovskaya E."/>
        </authorList>
    </citation>
    <scope>NUCLEOTIDE SEQUENCE</scope>
</reference>
<dbReference type="Pfam" id="PF13432">
    <property type="entry name" value="TPR_16"/>
    <property type="match status" value="1"/>
</dbReference>
<dbReference type="GO" id="GO:0003677">
    <property type="term" value="F:DNA binding"/>
    <property type="evidence" value="ECO:0007669"/>
    <property type="project" value="UniProtKB-KW"/>
</dbReference>
<dbReference type="InterPro" id="IPR016032">
    <property type="entry name" value="Sig_transdc_resp-reg_C-effctor"/>
</dbReference>
<dbReference type="AlphaFoldDB" id="A0A3B0W166"/>
<sequence>MNTSTHTKIHFLDYQIDVTRRSVRRGDQILAITNLGFEVLCFLAEHAGELVTRDQLVCHAWKNKIITDATLYKQIQRLRKQLGDTGETRNIIQTLHGQGFIFLPEVTDGVNVSLNETPLKTNYLKNLMMLMGAAVLFYTVLSFTRNEEQNAPVMNMNMDAVAEPLILSVLPDRSQLEPEEQSWMAYGGMHYLIDKFQNNIAVKINKLSKTQLTATDTEKNAIKLTHNRTIDVALVLQVTEQNNQFLSKVILRNTEGIIANESFSSVAIKELLDQIYLWTNSQLKLDNSNLPDNSLISENRYAVENFIRGMSAQFAGNAAQAIKYFELATEVDDQFWKAWYELSIAYRKQGEHSKSIAILSTLEQADEARPLHLGVQNAKAVALWRLGEHREALAAIDNTIKIAEAENTQIVHILLTNKSIIATEMGDLAIAEKAIKRSIELIGAFPEHKPRSLGSAYNTLAGINQINNDLESAQINAEKAIDYFMLANEHRYELTSKSRLASIHLELGNHKIAKHMINRVLTEQQKLADISGQISNQIKLAHLFIKTGEFSVVLQTLDKIAVLLNETSNKYLQNQFLAIQIQYHILMNEEHHVPNLLNQLKGKHINDEQLLNFSLLELEYYYNKQAWSAFDQSLNSIKQELTNHPMINFWRSQYAAAHQNQAKAVSAMQNAFDDSGESITKRQTRIKILNAFSHMIINSDITKAKNLNDQCEGLNPPPYPFLKIKAMINASTNHYFEAASLMQELKMKAGDYWSADDQLMLEEFQHQLNTNSTEISRTH</sequence>
<dbReference type="SUPFAM" id="SSF48452">
    <property type="entry name" value="TPR-like"/>
    <property type="match status" value="1"/>
</dbReference>
<dbReference type="Gene3D" id="1.10.10.10">
    <property type="entry name" value="Winged helix-like DNA-binding domain superfamily/Winged helix DNA-binding domain"/>
    <property type="match status" value="1"/>
</dbReference>
<dbReference type="GO" id="GO:0000160">
    <property type="term" value="P:phosphorelay signal transduction system"/>
    <property type="evidence" value="ECO:0007669"/>
    <property type="project" value="InterPro"/>
</dbReference>
<dbReference type="SUPFAM" id="SSF46894">
    <property type="entry name" value="C-terminal effector domain of the bipartite response regulators"/>
    <property type="match status" value="1"/>
</dbReference>
<dbReference type="SMART" id="SM00862">
    <property type="entry name" value="Trans_reg_C"/>
    <property type="match status" value="1"/>
</dbReference>
<evidence type="ECO:0000256" key="1">
    <source>
        <dbReference type="ARBA" id="ARBA00023125"/>
    </source>
</evidence>
<organism evidence="3">
    <name type="scientific">hydrothermal vent metagenome</name>
    <dbReference type="NCBI Taxonomy" id="652676"/>
    <lineage>
        <taxon>unclassified sequences</taxon>
        <taxon>metagenomes</taxon>
        <taxon>ecological metagenomes</taxon>
    </lineage>
</organism>
<dbReference type="InterPro" id="IPR011990">
    <property type="entry name" value="TPR-like_helical_dom_sf"/>
</dbReference>
<dbReference type="InterPro" id="IPR036388">
    <property type="entry name" value="WH-like_DNA-bd_sf"/>
</dbReference>
<dbReference type="CDD" id="cd00383">
    <property type="entry name" value="trans_reg_C"/>
    <property type="match status" value="1"/>
</dbReference>
<dbReference type="Gene3D" id="1.25.40.10">
    <property type="entry name" value="Tetratricopeptide repeat domain"/>
    <property type="match status" value="2"/>
</dbReference>
<evidence type="ECO:0000313" key="3">
    <source>
        <dbReference type="EMBL" id="VAW45002.1"/>
    </source>
</evidence>
<protein>
    <recommendedName>
        <fullName evidence="2">OmpR/PhoB-type domain-containing protein</fullName>
    </recommendedName>
</protein>
<dbReference type="InterPro" id="IPR019734">
    <property type="entry name" value="TPR_rpt"/>
</dbReference>
<proteinExistence type="predicted"/>
<dbReference type="PROSITE" id="PS51755">
    <property type="entry name" value="OMPR_PHOB"/>
    <property type="match status" value="1"/>
</dbReference>
<feature type="domain" description="OmpR/PhoB-type" evidence="2">
    <location>
        <begin position="6"/>
        <end position="104"/>
    </location>
</feature>
<dbReference type="SMART" id="SM00028">
    <property type="entry name" value="TPR"/>
    <property type="match status" value="5"/>
</dbReference>
<dbReference type="Pfam" id="PF00486">
    <property type="entry name" value="Trans_reg_C"/>
    <property type="match status" value="1"/>
</dbReference>
<keyword evidence="1" id="KW-0238">DNA-binding</keyword>
<name>A0A3B0W166_9ZZZZ</name>
<dbReference type="EMBL" id="UOFA01000151">
    <property type="protein sequence ID" value="VAW45002.1"/>
    <property type="molecule type" value="Genomic_DNA"/>
</dbReference>
<evidence type="ECO:0000259" key="2">
    <source>
        <dbReference type="PROSITE" id="PS51755"/>
    </source>
</evidence>
<dbReference type="GO" id="GO:0006355">
    <property type="term" value="P:regulation of DNA-templated transcription"/>
    <property type="evidence" value="ECO:0007669"/>
    <property type="project" value="InterPro"/>
</dbReference>
<gene>
    <name evidence="3" type="ORF">MNBD_GAMMA02-1198</name>
</gene>
<accession>A0A3B0W166</accession>
<dbReference type="InterPro" id="IPR001867">
    <property type="entry name" value="OmpR/PhoB-type_DNA-bd"/>
</dbReference>